<name>A0A4V3GEX4_9ACTN</name>
<accession>A0A4V3GEX4</accession>
<evidence type="ECO:0000313" key="1">
    <source>
        <dbReference type="EMBL" id="TDW60693.1"/>
    </source>
</evidence>
<organism evidence="1 2">
    <name type="scientific">Kribbella pratensis</name>
    <dbReference type="NCBI Taxonomy" id="2512112"/>
    <lineage>
        <taxon>Bacteria</taxon>
        <taxon>Bacillati</taxon>
        <taxon>Actinomycetota</taxon>
        <taxon>Actinomycetes</taxon>
        <taxon>Propionibacteriales</taxon>
        <taxon>Kribbellaceae</taxon>
        <taxon>Kribbella</taxon>
    </lineage>
</organism>
<protein>
    <submittedName>
        <fullName evidence="1">Uncharacterized protein</fullName>
    </submittedName>
</protein>
<gene>
    <name evidence="1" type="ORF">EV653_7244</name>
</gene>
<keyword evidence="2" id="KW-1185">Reference proteome</keyword>
<dbReference type="EMBL" id="SODP01000004">
    <property type="protein sequence ID" value="TDW60693.1"/>
    <property type="molecule type" value="Genomic_DNA"/>
</dbReference>
<comment type="caution">
    <text evidence="1">The sequence shown here is derived from an EMBL/GenBank/DDBJ whole genome shotgun (WGS) entry which is preliminary data.</text>
</comment>
<dbReference type="AlphaFoldDB" id="A0A4V3GEX4"/>
<dbReference type="Proteomes" id="UP000295146">
    <property type="component" value="Unassembled WGS sequence"/>
</dbReference>
<dbReference type="RefSeq" id="WP_255511219.1">
    <property type="nucleotide sequence ID" value="NZ_SODP01000004.1"/>
</dbReference>
<sequence>MSDQMQVSRSLRWRWFLDDVREHSRLIWRLYASRMYTWDRR</sequence>
<evidence type="ECO:0000313" key="2">
    <source>
        <dbReference type="Proteomes" id="UP000295146"/>
    </source>
</evidence>
<reference evidence="1 2" key="1">
    <citation type="submission" date="2019-03" db="EMBL/GenBank/DDBJ databases">
        <title>Genomic Encyclopedia of Type Strains, Phase III (KMG-III): the genomes of soil and plant-associated and newly described type strains.</title>
        <authorList>
            <person name="Whitman W."/>
        </authorList>
    </citation>
    <scope>NUCLEOTIDE SEQUENCE [LARGE SCALE GENOMIC DNA]</scope>
    <source>
        <strain evidence="1 2">VKM Ac-2573</strain>
    </source>
</reference>
<proteinExistence type="predicted"/>